<dbReference type="Proteomes" id="UP000316371">
    <property type="component" value="Unassembled WGS sequence"/>
</dbReference>
<name>A0A553E885_9FLAO</name>
<dbReference type="OrthoDB" id="913551at2"/>
<sequence length="471" mass="53836">MKTKPNKVLFLVPDGVGVRNYLYSDVIEHLKDSTTICVWSALPKVAFDAVEQWHGIAIDYQFLALQKQGIRSKIATESATYARLLRNAQLVNNPTILSNWNDSSANWKQYLQKRITKSMGFWASKKYSRILWLEKVSMNSWNDTAVTRLEQRLEALQPDTVFITHQRVAGLMPVCIAAQRQNIKVVSAIYSWDNLPKARLAVQADFYLVWSNYMKNEMQLYYPEILPEKSVVTGTPQFEFYSQKNRIISREAFAARYNLDASKKWLCFSGDDTITSPNDDLYLKDIAESIQATSLSASVQVIFRRSPADFSNRYDVVLSDYPTLIKAIDPFWKNFGTGWGSNFPQLEDVTLLVNLAFHCELVLNVGSTMAHDFAIYDKPCCYFKYNHAASPHWNVETIYNFQHFRTMKNLDAVVWITAKETLAKQLEVVLLRPNAVAIERKVWLQTIVQHPLEASSSSIASVLIPSKLVLA</sequence>
<protein>
    <recommendedName>
        <fullName evidence="3">UDP-glycosyltransferase</fullName>
    </recommendedName>
</protein>
<reference evidence="1 2" key="1">
    <citation type="submission" date="2019-07" db="EMBL/GenBank/DDBJ databases">
        <title>Novel species of Flavobacterium.</title>
        <authorList>
            <person name="Liu Q."/>
            <person name="Xin Y.-H."/>
        </authorList>
    </citation>
    <scope>NUCLEOTIDE SEQUENCE [LARGE SCALE GENOMIC DNA]</scope>
    <source>
        <strain evidence="1 2">LB1R34</strain>
    </source>
</reference>
<comment type="caution">
    <text evidence="1">The sequence shown here is derived from an EMBL/GenBank/DDBJ whole genome shotgun (WGS) entry which is preliminary data.</text>
</comment>
<accession>A0A553E885</accession>
<dbReference type="RefSeq" id="WP_144255447.1">
    <property type="nucleotide sequence ID" value="NZ_VJZT01000003.1"/>
</dbReference>
<keyword evidence="2" id="KW-1185">Reference proteome</keyword>
<proteinExistence type="predicted"/>
<evidence type="ECO:0000313" key="1">
    <source>
        <dbReference type="EMBL" id="TRX41259.1"/>
    </source>
</evidence>
<dbReference type="AlphaFoldDB" id="A0A553E885"/>
<evidence type="ECO:0000313" key="2">
    <source>
        <dbReference type="Proteomes" id="UP000316371"/>
    </source>
</evidence>
<organism evidence="1 2">
    <name type="scientific">Flavobacterium restrictum</name>
    <dbReference type="NCBI Taxonomy" id="2594428"/>
    <lineage>
        <taxon>Bacteria</taxon>
        <taxon>Pseudomonadati</taxon>
        <taxon>Bacteroidota</taxon>
        <taxon>Flavobacteriia</taxon>
        <taxon>Flavobacteriales</taxon>
        <taxon>Flavobacteriaceae</taxon>
        <taxon>Flavobacterium</taxon>
    </lineage>
</organism>
<gene>
    <name evidence="1" type="ORF">FNW21_03955</name>
</gene>
<evidence type="ECO:0008006" key="3">
    <source>
        <dbReference type="Google" id="ProtNLM"/>
    </source>
</evidence>
<dbReference type="SUPFAM" id="SSF53756">
    <property type="entry name" value="UDP-Glycosyltransferase/glycogen phosphorylase"/>
    <property type="match status" value="1"/>
</dbReference>
<dbReference type="EMBL" id="VJZT01000003">
    <property type="protein sequence ID" value="TRX41259.1"/>
    <property type="molecule type" value="Genomic_DNA"/>
</dbReference>